<evidence type="ECO:0000313" key="2">
    <source>
        <dbReference type="EMBL" id="KAH9493608.1"/>
    </source>
</evidence>
<gene>
    <name evidence="2" type="ORF">DERF_014347</name>
</gene>
<sequence length="66" mass="7477">MVEWKKSENNYISVEKRKINYHQFTVVVAVVVVVVVVGKNLSLQNNDDGKLYLIIISWKLIETGGG</sequence>
<reference evidence="2" key="1">
    <citation type="submission" date="2013-05" db="EMBL/GenBank/DDBJ databases">
        <authorList>
            <person name="Yim A.K.Y."/>
            <person name="Chan T.F."/>
            <person name="Ji K.M."/>
            <person name="Liu X.Y."/>
            <person name="Zhou J.W."/>
            <person name="Li R.Q."/>
            <person name="Yang K.Y."/>
            <person name="Li J."/>
            <person name="Li M."/>
            <person name="Law P.T.W."/>
            <person name="Wu Y.L."/>
            <person name="Cai Z.L."/>
            <person name="Qin H."/>
            <person name="Bao Y."/>
            <person name="Leung R.K.K."/>
            <person name="Ng P.K.S."/>
            <person name="Zou J."/>
            <person name="Zhong X.J."/>
            <person name="Ran P.X."/>
            <person name="Zhong N.S."/>
            <person name="Liu Z.G."/>
            <person name="Tsui S.K.W."/>
        </authorList>
    </citation>
    <scope>NUCLEOTIDE SEQUENCE</scope>
    <source>
        <strain evidence="2">Derf</strain>
        <tissue evidence="2">Whole organism</tissue>
    </source>
</reference>
<dbReference type="AlphaFoldDB" id="A0A922HHM3"/>
<reference evidence="2" key="2">
    <citation type="journal article" date="2022" name="Res Sq">
        <title>Comparative Genomics Reveals Insights into the Divergent Evolution of Astigmatic Mites and Household Pest Adaptations.</title>
        <authorList>
            <person name="Xiong Q."/>
            <person name="Wan A.T.-Y."/>
            <person name="Liu X.-Y."/>
            <person name="Fung C.S.-H."/>
            <person name="Xiao X."/>
            <person name="Malainual N."/>
            <person name="Hou J."/>
            <person name="Wang L."/>
            <person name="Wang M."/>
            <person name="Yang K."/>
            <person name="Cui Y."/>
            <person name="Leung E."/>
            <person name="Nong W."/>
            <person name="Shin S.-K."/>
            <person name="Au S."/>
            <person name="Jeong K.Y."/>
            <person name="Chew F.T."/>
            <person name="Hui J."/>
            <person name="Leung T.F."/>
            <person name="Tungtrongchitr A."/>
            <person name="Zhong N."/>
            <person name="Liu Z."/>
            <person name="Tsui S."/>
        </authorList>
    </citation>
    <scope>NUCLEOTIDE SEQUENCE</scope>
    <source>
        <strain evidence="2">Derf</strain>
        <tissue evidence="2">Whole organism</tissue>
    </source>
</reference>
<evidence type="ECO:0000313" key="3">
    <source>
        <dbReference type="Proteomes" id="UP000790347"/>
    </source>
</evidence>
<evidence type="ECO:0000256" key="1">
    <source>
        <dbReference type="SAM" id="Phobius"/>
    </source>
</evidence>
<protein>
    <recommendedName>
        <fullName evidence="4">Transmembrane protein</fullName>
    </recommendedName>
</protein>
<keyword evidence="3" id="KW-1185">Reference proteome</keyword>
<name>A0A922HHM3_DERFA</name>
<keyword evidence="1" id="KW-0472">Membrane</keyword>
<evidence type="ECO:0008006" key="4">
    <source>
        <dbReference type="Google" id="ProtNLM"/>
    </source>
</evidence>
<accession>A0A922HHM3</accession>
<proteinExistence type="predicted"/>
<keyword evidence="1" id="KW-0812">Transmembrane</keyword>
<dbReference type="Proteomes" id="UP000790347">
    <property type="component" value="Unassembled WGS sequence"/>
</dbReference>
<comment type="caution">
    <text evidence="2">The sequence shown here is derived from an EMBL/GenBank/DDBJ whole genome shotgun (WGS) entry which is preliminary data.</text>
</comment>
<organism evidence="2 3">
    <name type="scientific">Dermatophagoides farinae</name>
    <name type="common">American house dust mite</name>
    <dbReference type="NCBI Taxonomy" id="6954"/>
    <lineage>
        <taxon>Eukaryota</taxon>
        <taxon>Metazoa</taxon>
        <taxon>Ecdysozoa</taxon>
        <taxon>Arthropoda</taxon>
        <taxon>Chelicerata</taxon>
        <taxon>Arachnida</taxon>
        <taxon>Acari</taxon>
        <taxon>Acariformes</taxon>
        <taxon>Sarcoptiformes</taxon>
        <taxon>Astigmata</taxon>
        <taxon>Psoroptidia</taxon>
        <taxon>Analgoidea</taxon>
        <taxon>Pyroglyphidae</taxon>
        <taxon>Dermatophagoidinae</taxon>
        <taxon>Dermatophagoides</taxon>
    </lineage>
</organism>
<dbReference type="EMBL" id="ASGP02000008">
    <property type="protein sequence ID" value="KAH9493608.1"/>
    <property type="molecule type" value="Genomic_DNA"/>
</dbReference>
<keyword evidence="1" id="KW-1133">Transmembrane helix</keyword>
<feature type="transmembrane region" description="Helical" evidence="1">
    <location>
        <begin position="21"/>
        <end position="38"/>
    </location>
</feature>